<proteinExistence type="predicted"/>
<accession>A0ABY8BK81</accession>
<sequence>MVTVLVAGCSSIERGGALRQHTLLPGKSVKAEVVNAIGLPRSTEKSADGSREYWYYTGTALSTSYFVPLPVSATAYTPGTSSVSYADLGSKDVIGDQRVALICVFDVDGKLLQAYNPNESNHEKN</sequence>
<protein>
    <recommendedName>
        <fullName evidence="3">Outer membrane protein assembly factor BamE</fullName>
    </recommendedName>
</protein>
<evidence type="ECO:0008006" key="3">
    <source>
        <dbReference type="Google" id="ProtNLM"/>
    </source>
</evidence>
<evidence type="ECO:0000313" key="1">
    <source>
        <dbReference type="EMBL" id="WEF35823.1"/>
    </source>
</evidence>
<dbReference type="RefSeq" id="WP_277418469.1">
    <property type="nucleotide sequence ID" value="NZ_CP119083.1"/>
</dbReference>
<keyword evidence="2" id="KW-1185">Reference proteome</keyword>
<dbReference type="EMBL" id="CP119083">
    <property type="protein sequence ID" value="WEF35823.1"/>
    <property type="molecule type" value="Genomic_DNA"/>
</dbReference>
<reference evidence="1 2" key="1">
    <citation type="submission" date="2023-02" db="EMBL/GenBank/DDBJ databases">
        <title>Gemone sequence of Telluria chitinolytica ACM 3522T.</title>
        <authorList>
            <person name="Frediansyah A."/>
            <person name="Miess H."/>
            <person name="Gross H."/>
        </authorList>
    </citation>
    <scope>NUCLEOTIDE SEQUENCE [LARGE SCALE GENOMIC DNA]</scope>
    <source>
        <strain evidence="1 2">ACM 3522</strain>
    </source>
</reference>
<name>A0ABY8BK81_9BURK</name>
<evidence type="ECO:0000313" key="2">
    <source>
        <dbReference type="Proteomes" id="UP001216510"/>
    </source>
</evidence>
<organism evidence="1 2">
    <name type="scientific">Pseudoduganella chitinolytica</name>
    <dbReference type="NCBI Taxonomy" id="34070"/>
    <lineage>
        <taxon>Bacteria</taxon>
        <taxon>Pseudomonadati</taxon>
        <taxon>Pseudomonadota</taxon>
        <taxon>Betaproteobacteria</taxon>
        <taxon>Burkholderiales</taxon>
        <taxon>Oxalobacteraceae</taxon>
        <taxon>Telluria group</taxon>
        <taxon>Pseudoduganella</taxon>
    </lineage>
</organism>
<gene>
    <name evidence="1" type="ORF">PX653_14070</name>
</gene>
<dbReference type="Proteomes" id="UP001216510">
    <property type="component" value="Chromosome"/>
</dbReference>